<reference evidence="2 3" key="1">
    <citation type="journal article" date="2018" name="Nat. Ecol. Evol.">
        <title>Pezizomycetes genomes reveal the molecular basis of ectomycorrhizal truffle lifestyle.</title>
        <authorList>
            <person name="Murat C."/>
            <person name="Payen T."/>
            <person name="Noel B."/>
            <person name="Kuo A."/>
            <person name="Morin E."/>
            <person name="Chen J."/>
            <person name="Kohler A."/>
            <person name="Krizsan K."/>
            <person name="Balestrini R."/>
            <person name="Da Silva C."/>
            <person name="Montanini B."/>
            <person name="Hainaut M."/>
            <person name="Levati E."/>
            <person name="Barry K.W."/>
            <person name="Belfiori B."/>
            <person name="Cichocki N."/>
            <person name="Clum A."/>
            <person name="Dockter R.B."/>
            <person name="Fauchery L."/>
            <person name="Guy J."/>
            <person name="Iotti M."/>
            <person name="Le Tacon F."/>
            <person name="Lindquist E.A."/>
            <person name="Lipzen A."/>
            <person name="Malagnac F."/>
            <person name="Mello A."/>
            <person name="Molinier V."/>
            <person name="Miyauchi S."/>
            <person name="Poulain J."/>
            <person name="Riccioni C."/>
            <person name="Rubini A."/>
            <person name="Sitrit Y."/>
            <person name="Splivallo R."/>
            <person name="Traeger S."/>
            <person name="Wang M."/>
            <person name="Zifcakova L."/>
            <person name="Wipf D."/>
            <person name="Zambonelli A."/>
            <person name="Paolocci F."/>
            <person name="Nowrousian M."/>
            <person name="Ottonello S."/>
            <person name="Baldrian P."/>
            <person name="Spatafora J.W."/>
            <person name="Henrissat B."/>
            <person name="Nagy L.G."/>
            <person name="Aury J.M."/>
            <person name="Wincker P."/>
            <person name="Grigoriev I.V."/>
            <person name="Bonfante P."/>
            <person name="Martin F.M."/>
        </authorList>
    </citation>
    <scope>NUCLEOTIDE SEQUENCE [LARGE SCALE GENOMIC DNA]</scope>
    <source>
        <strain evidence="2 3">RN42</strain>
    </source>
</reference>
<feature type="region of interest" description="Disordered" evidence="1">
    <location>
        <begin position="1"/>
        <end position="160"/>
    </location>
</feature>
<organism evidence="2 3">
    <name type="scientific">Ascobolus immersus RN42</name>
    <dbReference type="NCBI Taxonomy" id="1160509"/>
    <lineage>
        <taxon>Eukaryota</taxon>
        <taxon>Fungi</taxon>
        <taxon>Dikarya</taxon>
        <taxon>Ascomycota</taxon>
        <taxon>Pezizomycotina</taxon>
        <taxon>Pezizomycetes</taxon>
        <taxon>Pezizales</taxon>
        <taxon>Ascobolaceae</taxon>
        <taxon>Ascobolus</taxon>
    </lineage>
</organism>
<sequence length="160" mass="18667">MLLQQASLHTQQGQALPAQGTQATQEADQHRGAHPFLQQQQPPAHRYPTPPRRTRQGQTQMRQAHQTNQPHGFRNEQRRHESPRLQLQVETPLQPVYRPAQPQRQQQQATRPAQPQWQQQPVHHPAQPQQQQQAPRLAYPQQQQQQAPRPAQQTSAQYYR</sequence>
<dbReference type="AlphaFoldDB" id="A0A3N4IHE4"/>
<protein>
    <submittedName>
        <fullName evidence="2">Uncharacterized protein</fullName>
    </submittedName>
</protein>
<name>A0A3N4IHE4_ASCIM</name>
<accession>A0A3N4IHE4</accession>
<feature type="compositionally biased region" description="Low complexity" evidence="1">
    <location>
        <begin position="94"/>
        <end position="160"/>
    </location>
</feature>
<evidence type="ECO:0000256" key="1">
    <source>
        <dbReference type="SAM" id="MobiDB-lite"/>
    </source>
</evidence>
<dbReference type="EMBL" id="ML119655">
    <property type="protein sequence ID" value="RPA85046.1"/>
    <property type="molecule type" value="Genomic_DNA"/>
</dbReference>
<dbReference type="Proteomes" id="UP000275078">
    <property type="component" value="Unassembled WGS sequence"/>
</dbReference>
<feature type="compositionally biased region" description="Polar residues" evidence="1">
    <location>
        <begin position="1"/>
        <end position="26"/>
    </location>
</feature>
<evidence type="ECO:0000313" key="3">
    <source>
        <dbReference type="Proteomes" id="UP000275078"/>
    </source>
</evidence>
<evidence type="ECO:0000313" key="2">
    <source>
        <dbReference type="EMBL" id="RPA85046.1"/>
    </source>
</evidence>
<keyword evidence="3" id="KW-1185">Reference proteome</keyword>
<gene>
    <name evidence="2" type="ORF">BJ508DRAFT_322872</name>
</gene>
<feature type="compositionally biased region" description="Basic and acidic residues" evidence="1">
    <location>
        <begin position="73"/>
        <end position="83"/>
    </location>
</feature>
<proteinExistence type="predicted"/>